<name>A0A811PEY1_9POAL</name>
<dbReference type="SUPFAM" id="SSF56112">
    <property type="entry name" value="Protein kinase-like (PK-like)"/>
    <property type="match status" value="1"/>
</dbReference>
<organism evidence="2 3">
    <name type="scientific">Miscanthus lutarioriparius</name>
    <dbReference type="NCBI Taxonomy" id="422564"/>
    <lineage>
        <taxon>Eukaryota</taxon>
        <taxon>Viridiplantae</taxon>
        <taxon>Streptophyta</taxon>
        <taxon>Embryophyta</taxon>
        <taxon>Tracheophyta</taxon>
        <taxon>Spermatophyta</taxon>
        <taxon>Magnoliopsida</taxon>
        <taxon>Liliopsida</taxon>
        <taxon>Poales</taxon>
        <taxon>Poaceae</taxon>
        <taxon>PACMAD clade</taxon>
        <taxon>Panicoideae</taxon>
        <taxon>Andropogonodae</taxon>
        <taxon>Andropogoneae</taxon>
        <taxon>Saccharinae</taxon>
        <taxon>Miscanthus</taxon>
    </lineage>
</organism>
<gene>
    <name evidence="2" type="ORF">NCGR_LOCUS28233</name>
</gene>
<dbReference type="GO" id="GO:0009507">
    <property type="term" value="C:chloroplast"/>
    <property type="evidence" value="ECO:0007669"/>
    <property type="project" value="TreeGrafter"/>
</dbReference>
<comment type="caution">
    <text evidence="2">The sequence shown here is derived from an EMBL/GenBank/DDBJ whole genome shotgun (WGS) entry which is preliminary data.</text>
</comment>
<dbReference type="EMBL" id="CAJGYO010000007">
    <property type="protein sequence ID" value="CAD6242888.1"/>
    <property type="molecule type" value="Genomic_DNA"/>
</dbReference>
<dbReference type="FunFam" id="1.10.510.10:FF:000627">
    <property type="entry name" value="Os02g0694800 protein"/>
    <property type="match status" value="1"/>
</dbReference>
<dbReference type="PROSITE" id="PS50011">
    <property type="entry name" value="PROTEIN_KINASE_DOM"/>
    <property type="match status" value="1"/>
</dbReference>
<evidence type="ECO:0000313" key="3">
    <source>
        <dbReference type="Proteomes" id="UP000604825"/>
    </source>
</evidence>
<dbReference type="Gene3D" id="1.10.510.10">
    <property type="entry name" value="Transferase(Phosphotransferase) domain 1"/>
    <property type="match status" value="1"/>
</dbReference>
<dbReference type="Proteomes" id="UP000604825">
    <property type="component" value="Unassembled WGS sequence"/>
</dbReference>
<dbReference type="AlphaFoldDB" id="A0A811PEY1"/>
<sequence>MASNAYRKTSVSPSATNTMLKALPVRFLASPEPGRWSRRLPRRSLRLISAALMTNPAYFEVGRFLGGYGFMNITSYSSSQFGEPSNVAGIQDLGLGYSPEEIERLRVQDIGEGEVTIRLYEGRVVQGPLRGTQAVFKVYPGARAGASEADLMALNELRTHAFLQSDASDICTNIQFLLGAFETATGEQWLAFRDDGRYSAADYAKVASARQLKEQSGGMPFWNPFDRAYKLELRRYFVLKLLNGAMSGLVHMHNHDRLHQSLGPSSVILNTALEKEGRYLVPRLRDLAFSVDIGYSSIGAGVLSDGLWCRASAAGALTPLEKRAFGIADDIYGAGLLVAYMAFIPFCEAGIMDGISLQRLLENTFRLDIYAAREYCLADDRLSEAVSFLDLGDGAGWELLQAMLNPDYRKRPIAEAVLNHRFITGAVLRSY</sequence>
<dbReference type="InterPro" id="IPR000719">
    <property type="entry name" value="Prot_kinase_dom"/>
</dbReference>
<dbReference type="PANTHER" id="PTHR36796">
    <property type="entry name" value="PROTEIN KINASE SUPERFAMILY PROTEIN"/>
    <property type="match status" value="1"/>
</dbReference>
<evidence type="ECO:0000313" key="2">
    <source>
        <dbReference type="EMBL" id="CAD6242888.1"/>
    </source>
</evidence>
<dbReference type="GO" id="GO:0005524">
    <property type="term" value="F:ATP binding"/>
    <property type="evidence" value="ECO:0007669"/>
    <property type="project" value="InterPro"/>
</dbReference>
<dbReference type="InterPro" id="IPR011009">
    <property type="entry name" value="Kinase-like_dom_sf"/>
</dbReference>
<evidence type="ECO:0000259" key="1">
    <source>
        <dbReference type="PROSITE" id="PS50011"/>
    </source>
</evidence>
<dbReference type="OrthoDB" id="1076at2759"/>
<reference evidence="2" key="1">
    <citation type="submission" date="2020-10" db="EMBL/GenBank/DDBJ databases">
        <authorList>
            <person name="Han B."/>
            <person name="Lu T."/>
            <person name="Zhao Q."/>
            <person name="Huang X."/>
            <person name="Zhao Y."/>
        </authorList>
    </citation>
    <scope>NUCLEOTIDE SEQUENCE</scope>
</reference>
<protein>
    <recommendedName>
        <fullName evidence="1">Protein kinase domain-containing protein</fullName>
    </recommendedName>
</protein>
<feature type="domain" description="Protein kinase" evidence="1">
    <location>
        <begin position="104"/>
        <end position="423"/>
    </location>
</feature>
<dbReference type="PANTHER" id="PTHR36796:SF1">
    <property type="entry name" value="PROTEIN KINASE SUPERFAMILY PROTEIN"/>
    <property type="match status" value="1"/>
</dbReference>
<proteinExistence type="predicted"/>
<keyword evidence="3" id="KW-1185">Reference proteome</keyword>
<dbReference type="GO" id="GO:0004672">
    <property type="term" value="F:protein kinase activity"/>
    <property type="evidence" value="ECO:0007669"/>
    <property type="project" value="InterPro"/>
</dbReference>
<accession>A0A811PEY1</accession>